<dbReference type="AlphaFoldDB" id="A0A6M3JLJ2"/>
<evidence type="ECO:0000313" key="2">
    <source>
        <dbReference type="EMBL" id="QJA92189.1"/>
    </source>
</evidence>
<dbReference type="EMBL" id="MT141743">
    <property type="protein sequence ID" value="QJA69872.1"/>
    <property type="molecule type" value="Genomic_DNA"/>
</dbReference>
<reference evidence="1" key="1">
    <citation type="submission" date="2020-03" db="EMBL/GenBank/DDBJ databases">
        <title>The deep terrestrial virosphere.</title>
        <authorList>
            <person name="Holmfeldt K."/>
            <person name="Nilsson E."/>
            <person name="Simone D."/>
            <person name="Lopez-Fernandez M."/>
            <person name="Wu X."/>
            <person name="de Brujin I."/>
            <person name="Lundin D."/>
            <person name="Andersson A."/>
            <person name="Bertilsson S."/>
            <person name="Dopson M."/>
        </authorList>
    </citation>
    <scope>NUCLEOTIDE SEQUENCE</scope>
    <source>
        <strain evidence="1">MM415A04215</strain>
        <strain evidence="2">MM415B04824</strain>
    </source>
</reference>
<gene>
    <name evidence="1" type="ORF">MM415A04215_0009</name>
    <name evidence="2" type="ORF">MM415B04824_0010</name>
</gene>
<organism evidence="1">
    <name type="scientific">viral metagenome</name>
    <dbReference type="NCBI Taxonomy" id="1070528"/>
    <lineage>
        <taxon>unclassified sequences</taxon>
        <taxon>metagenomes</taxon>
        <taxon>organismal metagenomes</taxon>
    </lineage>
</organism>
<name>A0A6M3JLJ2_9ZZZZ</name>
<protein>
    <submittedName>
        <fullName evidence="1">Uncharacterized protein</fullName>
    </submittedName>
</protein>
<evidence type="ECO:0000313" key="1">
    <source>
        <dbReference type="EMBL" id="QJA69872.1"/>
    </source>
</evidence>
<sequence length="104" mass="12071">MPHFTYVLQNPIDRAPQKIRKILAKTLDGCRFTIQGDNQTISIFFHHPIGPIDRQRLRASILAFDQGEDYWRTQFRTAKLADKAAGTEIEKWKVIARAVFKDND</sequence>
<proteinExistence type="predicted"/>
<dbReference type="EMBL" id="MT143045">
    <property type="protein sequence ID" value="QJA92189.1"/>
    <property type="molecule type" value="Genomic_DNA"/>
</dbReference>
<accession>A0A6M3JLJ2</accession>